<accession>A0A4Y7PZ29</accession>
<reference evidence="2 3" key="1">
    <citation type="submission" date="2018-06" db="EMBL/GenBank/DDBJ databases">
        <title>A transcriptomic atlas of mushroom development highlights an independent origin of complex multicellularity.</title>
        <authorList>
            <consortium name="DOE Joint Genome Institute"/>
            <person name="Krizsan K."/>
            <person name="Almasi E."/>
            <person name="Merenyi Z."/>
            <person name="Sahu N."/>
            <person name="Viragh M."/>
            <person name="Koszo T."/>
            <person name="Mondo S."/>
            <person name="Kiss B."/>
            <person name="Balint B."/>
            <person name="Kues U."/>
            <person name="Barry K."/>
            <person name="Hegedus J.C."/>
            <person name="Henrissat B."/>
            <person name="Johnson J."/>
            <person name="Lipzen A."/>
            <person name="Ohm R."/>
            <person name="Nagy I."/>
            <person name="Pangilinan J."/>
            <person name="Yan J."/>
            <person name="Xiong Y."/>
            <person name="Grigoriev I.V."/>
            <person name="Hibbett D.S."/>
            <person name="Nagy L.G."/>
        </authorList>
    </citation>
    <scope>NUCLEOTIDE SEQUENCE [LARGE SCALE GENOMIC DNA]</scope>
    <source>
        <strain evidence="2 3">SZMC22713</strain>
    </source>
</reference>
<name>A0A4Y7PZ29_9AGAM</name>
<sequence length="155" mass="17864">MFSLFVLITCYIFQSYAAFNHGILSVCFDIICIHSGMAYHELEIYYSMRLYNIPQNGSLPPFLLHLNQYLVIAICFHYSFWSVKNSREEFTSEVFNQSLQHYVDSGTAEVVRSAIWEIFKDDFASMSQVLSSDEGYNQVIDSLLQITLGNLMTHA</sequence>
<dbReference type="VEuPathDB" id="FungiDB:BD410DRAFT_382863"/>
<evidence type="ECO:0000313" key="2">
    <source>
        <dbReference type="EMBL" id="TDL20152.1"/>
    </source>
</evidence>
<dbReference type="AlphaFoldDB" id="A0A4Y7PZ29"/>
<protein>
    <submittedName>
        <fullName evidence="2">Uncharacterized protein</fullName>
    </submittedName>
</protein>
<evidence type="ECO:0000256" key="1">
    <source>
        <dbReference type="SAM" id="SignalP"/>
    </source>
</evidence>
<dbReference type="Proteomes" id="UP000294933">
    <property type="component" value="Unassembled WGS sequence"/>
</dbReference>
<organism evidence="2 3">
    <name type="scientific">Rickenella mellea</name>
    <dbReference type="NCBI Taxonomy" id="50990"/>
    <lineage>
        <taxon>Eukaryota</taxon>
        <taxon>Fungi</taxon>
        <taxon>Dikarya</taxon>
        <taxon>Basidiomycota</taxon>
        <taxon>Agaricomycotina</taxon>
        <taxon>Agaricomycetes</taxon>
        <taxon>Hymenochaetales</taxon>
        <taxon>Rickenellaceae</taxon>
        <taxon>Rickenella</taxon>
    </lineage>
</organism>
<keyword evidence="3" id="KW-1185">Reference proteome</keyword>
<keyword evidence="1" id="KW-0732">Signal</keyword>
<gene>
    <name evidence="2" type="ORF">BD410DRAFT_382863</name>
</gene>
<feature type="chain" id="PRO_5021282590" evidence="1">
    <location>
        <begin position="19"/>
        <end position="155"/>
    </location>
</feature>
<evidence type="ECO:0000313" key="3">
    <source>
        <dbReference type="Proteomes" id="UP000294933"/>
    </source>
</evidence>
<proteinExistence type="predicted"/>
<feature type="signal peptide" evidence="1">
    <location>
        <begin position="1"/>
        <end position="18"/>
    </location>
</feature>
<dbReference type="EMBL" id="ML170190">
    <property type="protein sequence ID" value="TDL20152.1"/>
    <property type="molecule type" value="Genomic_DNA"/>
</dbReference>